<evidence type="ECO:0000256" key="1">
    <source>
        <dbReference type="SAM" id="MobiDB-lite"/>
    </source>
</evidence>
<gene>
    <name evidence="3" type="ORF">L203_102903</name>
</gene>
<sequence>MLTFFTTVSVLLSFIASQAEAYKTLYELQNAVGTVYYDYGWQETGDRCAPRFGRKGWNEGQTDVPSCEQNGPSLMSLKTSRIVAMNQSWMETDKSAWCGKEVKIFKSDGTEIQYKEPLVLWDVCLECSVHVKVDMGVDPYVLLGSDVCGPNSKNPEGLTVKVIDNQVWAPAPGSSSYSPTSATTLYTGGVYNFPKPVTLSAPWGETISGIGTGPNPNPTQIRANTPGGYDGQGGGGSVQPTPNPSPDPNKKPSDGPSTKTDTTSEGSGLPSSNAQSEPPGINTVLINNNAVSTSTSTVTVTATAQTEPSTCKGSDRKTYQLGEHVCEANTLKICANTQSGTSILGWVLQNNCPGKCSVDCGVIECQ</sequence>
<organism evidence="3 4">
    <name type="scientific">Cryptococcus depauperatus CBS 7841</name>
    <dbReference type="NCBI Taxonomy" id="1295531"/>
    <lineage>
        <taxon>Eukaryota</taxon>
        <taxon>Fungi</taxon>
        <taxon>Dikarya</taxon>
        <taxon>Basidiomycota</taxon>
        <taxon>Agaricomycotina</taxon>
        <taxon>Tremellomycetes</taxon>
        <taxon>Tremellales</taxon>
        <taxon>Cryptococcaceae</taxon>
        <taxon>Cryptococcus</taxon>
    </lineage>
</organism>
<reference evidence="3" key="2">
    <citation type="journal article" date="2022" name="Elife">
        <title>Obligate sexual reproduction of a homothallic fungus closely related to the Cryptococcus pathogenic species complex.</title>
        <authorList>
            <person name="Passer A.R."/>
            <person name="Clancey S.A."/>
            <person name="Shea T."/>
            <person name="David-Palma M."/>
            <person name="Averette A.F."/>
            <person name="Boekhout T."/>
            <person name="Porcel B.M."/>
            <person name="Nowrousian M."/>
            <person name="Cuomo C.A."/>
            <person name="Sun S."/>
            <person name="Heitman J."/>
            <person name="Coelho M.A."/>
        </authorList>
    </citation>
    <scope>NUCLEOTIDE SEQUENCE</scope>
    <source>
        <strain evidence="3">CBS 7841</strain>
    </source>
</reference>
<evidence type="ECO:0000313" key="4">
    <source>
        <dbReference type="Proteomes" id="UP000094043"/>
    </source>
</evidence>
<feature type="chain" id="PRO_5042570186" description="Expansin-like EG45 domain-containing protein" evidence="2">
    <location>
        <begin position="22"/>
        <end position="366"/>
    </location>
</feature>
<keyword evidence="2" id="KW-0732">Signal</keyword>
<keyword evidence="4" id="KW-1185">Reference proteome</keyword>
<name>A0AAJ8JSN5_9TREE</name>
<feature type="region of interest" description="Disordered" evidence="1">
    <location>
        <begin position="208"/>
        <end position="281"/>
    </location>
</feature>
<dbReference type="Proteomes" id="UP000094043">
    <property type="component" value="Chromosome 3"/>
</dbReference>
<feature type="compositionally biased region" description="Gly residues" evidence="1">
    <location>
        <begin position="228"/>
        <end position="237"/>
    </location>
</feature>
<reference evidence="3" key="3">
    <citation type="submission" date="2024-01" db="EMBL/GenBank/DDBJ databases">
        <authorList>
            <person name="Coelho M.A."/>
            <person name="David-Palma M."/>
            <person name="Shea T."/>
            <person name="Sun S."/>
            <person name="Cuomo C.A."/>
            <person name="Heitman J."/>
        </authorList>
    </citation>
    <scope>NUCLEOTIDE SEQUENCE</scope>
    <source>
        <strain evidence="3">CBS 7841</strain>
    </source>
</reference>
<protein>
    <recommendedName>
        <fullName evidence="5">Expansin-like EG45 domain-containing protein</fullName>
    </recommendedName>
</protein>
<feature type="compositionally biased region" description="Polar residues" evidence="1">
    <location>
        <begin position="257"/>
        <end position="276"/>
    </location>
</feature>
<dbReference type="RefSeq" id="XP_066068414.1">
    <property type="nucleotide sequence ID" value="XM_066212317.1"/>
</dbReference>
<dbReference type="GeneID" id="91087114"/>
<evidence type="ECO:0000256" key="2">
    <source>
        <dbReference type="SAM" id="SignalP"/>
    </source>
</evidence>
<accession>A0AAJ8JSN5</accession>
<evidence type="ECO:0008006" key="5">
    <source>
        <dbReference type="Google" id="ProtNLM"/>
    </source>
</evidence>
<dbReference type="KEGG" id="cdep:91087114"/>
<dbReference type="AlphaFoldDB" id="A0AAJ8JSN5"/>
<dbReference type="EMBL" id="CP143786">
    <property type="protein sequence ID" value="WVN87714.1"/>
    <property type="molecule type" value="Genomic_DNA"/>
</dbReference>
<evidence type="ECO:0000313" key="3">
    <source>
        <dbReference type="EMBL" id="WVN87714.1"/>
    </source>
</evidence>
<feature type="signal peptide" evidence="2">
    <location>
        <begin position="1"/>
        <end position="21"/>
    </location>
</feature>
<proteinExistence type="predicted"/>
<reference evidence="3" key="1">
    <citation type="submission" date="2016-06" db="EMBL/GenBank/DDBJ databases">
        <authorList>
            <person name="Cuomo C."/>
            <person name="Litvintseva A."/>
            <person name="Heitman J."/>
            <person name="Chen Y."/>
            <person name="Sun S."/>
            <person name="Springer D."/>
            <person name="Dromer F."/>
            <person name="Young S."/>
            <person name="Zeng Q."/>
            <person name="Chapman S."/>
            <person name="Gujja S."/>
            <person name="Saif S."/>
            <person name="Birren B."/>
        </authorList>
    </citation>
    <scope>NUCLEOTIDE SEQUENCE</scope>
    <source>
        <strain evidence="3">CBS 7841</strain>
    </source>
</reference>